<dbReference type="Proteomes" id="UP000030408">
    <property type="component" value="Unassembled WGS sequence"/>
</dbReference>
<dbReference type="InterPro" id="IPR018522">
    <property type="entry name" value="TopoIIA_CS"/>
</dbReference>
<dbReference type="InterPro" id="IPR013759">
    <property type="entry name" value="Topo_IIA_B_C"/>
</dbReference>
<feature type="region of interest" description="Disordered" evidence="11">
    <location>
        <begin position="389"/>
        <end position="417"/>
    </location>
</feature>
<proteinExistence type="inferred from homology"/>
<feature type="binding site" evidence="10">
    <location>
        <position position="10"/>
    </location>
    <ligand>
        <name>ATP</name>
        <dbReference type="ChEBI" id="CHEBI:30616"/>
    </ligand>
</feature>
<dbReference type="GO" id="GO:0046872">
    <property type="term" value="F:metal ion binding"/>
    <property type="evidence" value="ECO:0007669"/>
    <property type="project" value="UniProtKB-KW"/>
</dbReference>
<reference evidence="13 14" key="1">
    <citation type="submission" date="2014-02" db="EMBL/GenBank/DDBJ databases">
        <title>Draft genome sequence of Lysinibacillus sinduriensis JCM 15800.</title>
        <authorList>
            <person name="Zhang F."/>
            <person name="Wang G."/>
            <person name="Zhang L."/>
        </authorList>
    </citation>
    <scope>NUCLEOTIDE SEQUENCE [LARGE SCALE GENOMIC DNA]</scope>
    <source>
        <strain evidence="13 14">JCM 15800</strain>
    </source>
</reference>
<keyword evidence="10" id="KW-0547">Nucleotide-binding</keyword>
<evidence type="ECO:0000256" key="8">
    <source>
        <dbReference type="ARBA" id="ARBA00023235"/>
    </source>
</evidence>
<dbReference type="GO" id="GO:0007059">
    <property type="term" value="P:chromosome segregation"/>
    <property type="evidence" value="ECO:0007669"/>
    <property type="project" value="UniProtKB-UniRule"/>
</dbReference>
<dbReference type="Gene3D" id="3.40.50.670">
    <property type="match status" value="1"/>
</dbReference>
<dbReference type="InterPro" id="IPR036890">
    <property type="entry name" value="HATPase_C_sf"/>
</dbReference>
<gene>
    <name evidence="13" type="primary">gyrB</name>
    <name evidence="10" type="synonym">parE</name>
    <name evidence="13" type="ORF">CD33_14510</name>
</gene>
<evidence type="ECO:0000256" key="3">
    <source>
        <dbReference type="ARBA" id="ARBA00010708"/>
    </source>
</evidence>
<dbReference type="Pfam" id="PF02518">
    <property type="entry name" value="HATPase_c"/>
    <property type="match status" value="1"/>
</dbReference>
<feature type="site" description="Interaction with DNA" evidence="10">
    <location>
        <position position="510"/>
    </location>
</feature>
<evidence type="ECO:0000256" key="1">
    <source>
        <dbReference type="ARBA" id="ARBA00000185"/>
    </source>
</evidence>
<dbReference type="PROSITE" id="PS00177">
    <property type="entry name" value="TOPOISOMERASE_II"/>
    <property type="match status" value="1"/>
</dbReference>
<comment type="function">
    <text evidence="10">Topoisomerase IV is essential for chromosome segregation. It relaxes supercoiled DNA. Performs the decatenation events required during the replication of a circular DNA molecule.</text>
</comment>
<dbReference type="InterPro" id="IPR003594">
    <property type="entry name" value="HATPase_dom"/>
</dbReference>
<dbReference type="SUPFAM" id="SSF54211">
    <property type="entry name" value="Ribosomal protein S5 domain 2-like"/>
    <property type="match status" value="1"/>
</dbReference>
<feature type="binding site" evidence="10">
    <location>
        <position position="342"/>
    </location>
    <ligand>
        <name>ATP</name>
        <dbReference type="ChEBI" id="CHEBI:30616"/>
    </ligand>
</feature>
<evidence type="ECO:0000313" key="13">
    <source>
        <dbReference type="EMBL" id="KGR74945.1"/>
    </source>
</evidence>
<dbReference type="GO" id="GO:0006265">
    <property type="term" value="P:DNA topological change"/>
    <property type="evidence" value="ECO:0007669"/>
    <property type="project" value="UniProtKB-UniRule"/>
</dbReference>
<accession>A0A0A3HUQ5</accession>
<comment type="similarity">
    <text evidence="3">Belongs to the type II topoisomerase GyrB family.</text>
</comment>
<dbReference type="eggNOG" id="COG0187">
    <property type="taxonomic scope" value="Bacteria"/>
</dbReference>
<dbReference type="NCBIfam" id="TIGR01058">
    <property type="entry name" value="parE_Gpos"/>
    <property type="match status" value="1"/>
</dbReference>
<dbReference type="PROSITE" id="PS50880">
    <property type="entry name" value="TOPRIM"/>
    <property type="match status" value="1"/>
</dbReference>
<comment type="similarity">
    <text evidence="10">Belongs to the type II topoisomerase family. ParE type 2 subfamily.</text>
</comment>
<dbReference type="STRING" id="1384057.CD33_14510"/>
<dbReference type="AlphaFoldDB" id="A0A0A3HUQ5"/>
<dbReference type="InterPro" id="IPR013506">
    <property type="entry name" value="Topo_IIA_bsu_dom2"/>
</dbReference>
<dbReference type="SUPFAM" id="SSF55874">
    <property type="entry name" value="ATPase domain of HSP90 chaperone/DNA topoisomerase II/histidine kinase"/>
    <property type="match status" value="1"/>
</dbReference>
<dbReference type="PANTHER" id="PTHR45866">
    <property type="entry name" value="DNA GYRASE/TOPOISOMERASE SUBUNIT B"/>
    <property type="match status" value="1"/>
</dbReference>
<evidence type="ECO:0000256" key="5">
    <source>
        <dbReference type="ARBA" id="ARBA00022842"/>
    </source>
</evidence>
<comment type="catalytic activity">
    <reaction evidence="1 10">
        <text>ATP-dependent breakage, passage and rejoining of double-stranded DNA.</text>
        <dbReference type="EC" id="5.6.2.2"/>
    </reaction>
</comment>
<keyword evidence="14" id="KW-1185">Reference proteome</keyword>
<evidence type="ECO:0000313" key="14">
    <source>
        <dbReference type="Proteomes" id="UP000030408"/>
    </source>
</evidence>
<dbReference type="PANTHER" id="PTHR45866:SF12">
    <property type="entry name" value="DNA TOPOISOMERASE 4 SUBUNIT B"/>
    <property type="match status" value="1"/>
</dbReference>
<dbReference type="InterPro" id="IPR002288">
    <property type="entry name" value="DNA_gyrase_B_C"/>
</dbReference>
<dbReference type="InterPro" id="IPR020568">
    <property type="entry name" value="Ribosomal_Su5_D2-typ_SF"/>
</dbReference>
<dbReference type="HAMAP" id="MF_00939">
    <property type="entry name" value="ParE_type2"/>
    <property type="match status" value="1"/>
</dbReference>
<dbReference type="NCBIfam" id="NF004189">
    <property type="entry name" value="PRK05644.1"/>
    <property type="match status" value="1"/>
</dbReference>
<dbReference type="InterPro" id="IPR000565">
    <property type="entry name" value="Topo_IIA_B"/>
</dbReference>
<dbReference type="GO" id="GO:0034335">
    <property type="term" value="F:DNA negative supercoiling activity"/>
    <property type="evidence" value="ECO:0007669"/>
    <property type="project" value="UniProtKB-ARBA"/>
</dbReference>
<comment type="caution">
    <text evidence="13">The sequence shown here is derived from an EMBL/GenBank/DDBJ whole genome shotgun (WGS) entry which is preliminary data.</text>
</comment>
<comment type="subunit">
    <text evidence="9 10">Heterotetramer composed of ParC and ParE.</text>
</comment>
<dbReference type="SMART" id="SM00433">
    <property type="entry name" value="TOP2c"/>
    <property type="match status" value="1"/>
</dbReference>
<dbReference type="EC" id="5.6.2.2" evidence="10"/>
<feature type="binding site" evidence="10">
    <location>
        <begin position="117"/>
        <end position="123"/>
    </location>
    <ligand>
        <name>ATP</name>
        <dbReference type="ChEBI" id="CHEBI:30616"/>
    </ligand>
</feature>
<dbReference type="FunFam" id="3.30.565.10:FF:000002">
    <property type="entry name" value="DNA gyrase subunit B"/>
    <property type="match status" value="1"/>
</dbReference>
<evidence type="ECO:0000256" key="6">
    <source>
        <dbReference type="ARBA" id="ARBA00023029"/>
    </source>
</evidence>
<dbReference type="Pfam" id="PF00204">
    <property type="entry name" value="DNA_gyraseB"/>
    <property type="match status" value="1"/>
</dbReference>
<dbReference type="InterPro" id="IPR005740">
    <property type="entry name" value="ParE_type2"/>
</dbReference>
<feature type="site" description="Interaction with DNA" evidence="10">
    <location>
        <position position="626"/>
    </location>
</feature>
<keyword evidence="8 10" id="KW-0413">Isomerase</keyword>
<dbReference type="InterPro" id="IPR013760">
    <property type="entry name" value="Topo_IIA-like_dom_sf"/>
</dbReference>
<keyword evidence="4" id="KW-0479">Metal-binding</keyword>
<dbReference type="PRINTS" id="PR00418">
    <property type="entry name" value="TPI2FAMILY"/>
</dbReference>
<feature type="binding site" evidence="10">
    <location>
        <position position="50"/>
    </location>
    <ligand>
        <name>ATP</name>
        <dbReference type="ChEBI" id="CHEBI:30616"/>
    </ligand>
</feature>
<feature type="binding site" evidence="10">
    <location>
        <position position="77"/>
    </location>
    <ligand>
        <name>ATP</name>
        <dbReference type="ChEBI" id="CHEBI:30616"/>
    </ligand>
</feature>
<organism evidence="13 14">
    <name type="scientific">Ureibacillus sinduriensis BLB-1 = JCM 15800</name>
    <dbReference type="NCBI Taxonomy" id="1384057"/>
    <lineage>
        <taxon>Bacteria</taxon>
        <taxon>Bacillati</taxon>
        <taxon>Bacillota</taxon>
        <taxon>Bacilli</taxon>
        <taxon>Bacillales</taxon>
        <taxon>Caryophanaceae</taxon>
        <taxon>Ureibacillus</taxon>
    </lineage>
</organism>
<dbReference type="RefSeq" id="WP_036201556.1">
    <property type="nucleotide sequence ID" value="NZ_AVCY01000003.1"/>
</dbReference>
<keyword evidence="7 10" id="KW-0238">DNA-binding</keyword>
<evidence type="ECO:0000256" key="9">
    <source>
        <dbReference type="ARBA" id="ARBA00063644"/>
    </source>
</evidence>
<evidence type="ECO:0000256" key="7">
    <source>
        <dbReference type="ARBA" id="ARBA00023125"/>
    </source>
</evidence>
<evidence type="ECO:0000256" key="2">
    <source>
        <dbReference type="ARBA" id="ARBA00001946"/>
    </source>
</evidence>
<evidence type="ECO:0000256" key="10">
    <source>
        <dbReference type="HAMAP-Rule" id="MF_00939"/>
    </source>
</evidence>
<evidence type="ECO:0000259" key="12">
    <source>
        <dbReference type="PROSITE" id="PS50880"/>
    </source>
</evidence>
<dbReference type="OrthoDB" id="9802808at2"/>
<dbReference type="InterPro" id="IPR001241">
    <property type="entry name" value="Topo_IIA"/>
</dbReference>
<feature type="compositionally biased region" description="Basic and acidic residues" evidence="11">
    <location>
        <begin position="389"/>
        <end position="399"/>
    </location>
</feature>
<feature type="site" description="Interaction with DNA" evidence="10">
    <location>
        <position position="458"/>
    </location>
</feature>
<dbReference type="InterPro" id="IPR006171">
    <property type="entry name" value="TOPRIM_dom"/>
</dbReference>
<evidence type="ECO:0000256" key="4">
    <source>
        <dbReference type="ARBA" id="ARBA00022723"/>
    </source>
</evidence>
<dbReference type="Gene3D" id="3.30.565.10">
    <property type="entry name" value="Histidine kinase-like ATPase, C-terminal domain"/>
    <property type="match status" value="1"/>
</dbReference>
<dbReference type="FunFam" id="3.40.50.670:FF:000002">
    <property type="entry name" value="DNA gyrase subunit B"/>
    <property type="match status" value="1"/>
</dbReference>
<dbReference type="GO" id="GO:0005524">
    <property type="term" value="F:ATP binding"/>
    <property type="evidence" value="ECO:0007669"/>
    <property type="project" value="UniProtKB-UniRule"/>
</dbReference>
<dbReference type="Pfam" id="PF00986">
    <property type="entry name" value="DNA_gyraseB_C"/>
    <property type="match status" value="1"/>
</dbReference>
<dbReference type="Pfam" id="PF01751">
    <property type="entry name" value="Toprim"/>
    <property type="match status" value="1"/>
</dbReference>
<keyword evidence="6 10" id="KW-0799">Topoisomerase</keyword>
<dbReference type="PRINTS" id="PR01159">
    <property type="entry name" value="DNAGYRASEB"/>
</dbReference>
<dbReference type="CDD" id="cd00822">
    <property type="entry name" value="TopoII_Trans_DNA_gyrase"/>
    <property type="match status" value="1"/>
</dbReference>
<dbReference type="EMBL" id="JPVO01000053">
    <property type="protein sequence ID" value="KGR74945.1"/>
    <property type="molecule type" value="Genomic_DNA"/>
</dbReference>
<keyword evidence="10" id="KW-0067">ATP-binding</keyword>
<feature type="domain" description="Toprim" evidence="12">
    <location>
        <begin position="424"/>
        <end position="538"/>
    </location>
</feature>
<dbReference type="SUPFAM" id="SSF56719">
    <property type="entry name" value="Type II DNA topoisomerase"/>
    <property type="match status" value="1"/>
</dbReference>
<dbReference type="GO" id="GO:0003677">
    <property type="term" value="F:DNA binding"/>
    <property type="evidence" value="ECO:0007669"/>
    <property type="project" value="UniProtKB-UniRule"/>
</dbReference>
<name>A0A0A3HUQ5_9BACL</name>
<dbReference type="GO" id="GO:0005694">
    <property type="term" value="C:chromosome"/>
    <property type="evidence" value="ECO:0007669"/>
    <property type="project" value="InterPro"/>
</dbReference>
<sequence>MAINQPGIAYDDDAIQVLEGLEAVRKRPGMYIGSTDSRGLHHLVYEIVDNAVDEALGGFGSHIIVKIHEDGSISVRDYGRGMPTGMHKMGKPTPEVIFTILHAGGKFGQGGYKTSGGLHGVGSSVVNALSKFLEVTIYRDGQIFRQRFEQGGKPVTTLEVIGKTKETGTNVHFLPDKDIFSVSKFNYDILAERLRESAFLLKGLKIDLIDERGEGQADVFHYESGIEAFVTYLNEEKDVLHPVKYVEGSQEGIEVEFAFQFNDGYSETILSFVNNVRTRDGGTHETGAKSAMTKVFNEYARKVGLLKEKDKNLEGTDIREGLSAIVSVRIPEQILQFEGQTKSKLGTTEARSAVESVVQEQMLYVLEENAELSASLVRKAIRAQQAREAARKAREDARSGKKKKSSTLLSGKLTPAQSKNAARNELYLVEGDSAGGSAKQGRDRTFQAILPLRGKVINTEKAKLSDIMKNEEISTIIHTIGAGVGADFNLEDSAYNKVIIMTDADTDGAHIQVLLLTFFYKYMRPLIDAGKVYIALPPLYKVSRGSGKKEVIEYAWTEKELQSAINKVGKGYMLQRYKGLGEMNADQLWDTTMNPETRTLIRVTIEDGARAERRVTTLMGDKVEPRRKWIESNVDFGMEDDLNILDSDFIQHEEDLEV</sequence>
<protein>
    <recommendedName>
        <fullName evidence="10">DNA topoisomerase 4 subunit B</fullName>
        <ecNumber evidence="10">5.6.2.2</ecNumber>
    </recommendedName>
    <alternativeName>
        <fullName evidence="10">Topoisomerase IV subunit B</fullName>
    </alternativeName>
</protein>
<dbReference type="Gene3D" id="3.30.230.10">
    <property type="match status" value="1"/>
</dbReference>
<keyword evidence="5" id="KW-0460">Magnesium</keyword>
<dbReference type="SMART" id="SM00387">
    <property type="entry name" value="HATPase_c"/>
    <property type="match status" value="1"/>
</dbReference>
<evidence type="ECO:0000256" key="11">
    <source>
        <dbReference type="SAM" id="MobiDB-lite"/>
    </source>
</evidence>
<comment type="cofactor">
    <cofactor evidence="2">
        <name>Mg(2+)</name>
        <dbReference type="ChEBI" id="CHEBI:18420"/>
    </cofactor>
</comment>
<dbReference type="FunFam" id="3.30.230.10:FF:000005">
    <property type="entry name" value="DNA gyrase subunit B"/>
    <property type="match status" value="1"/>
</dbReference>
<dbReference type="InterPro" id="IPR014721">
    <property type="entry name" value="Ribsml_uS5_D2-typ_fold_subgr"/>
</dbReference>
<dbReference type="CDD" id="cd16928">
    <property type="entry name" value="HATPase_GyrB-like"/>
    <property type="match status" value="1"/>
</dbReference>